<comment type="caution">
    <text evidence="2">The sequence shown here is derived from an EMBL/GenBank/DDBJ whole genome shotgun (WGS) entry which is preliminary data.</text>
</comment>
<proteinExistence type="predicted"/>
<keyword evidence="1" id="KW-0812">Transmembrane</keyword>
<evidence type="ECO:0000313" key="2">
    <source>
        <dbReference type="EMBL" id="OOP56012.1"/>
    </source>
</evidence>
<feature type="transmembrane region" description="Helical" evidence="1">
    <location>
        <begin position="53"/>
        <end position="71"/>
    </location>
</feature>
<reference evidence="2 3" key="1">
    <citation type="journal article" date="2017" name="Water Res.">
        <title>Discovery and metagenomic analysis of an anammox bacterial enrichment related to Candidatus "Brocadia caroliniensis" in a full-scale glycerol-fed nitritation-denitritation separate centrate treatment process.</title>
        <authorList>
            <person name="Park H."/>
            <person name="Brotto A.C."/>
            <person name="van Loosdrecht M.C."/>
            <person name="Chandran K."/>
        </authorList>
    </citation>
    <scope>NUCLEOTIDE SEQUENCE [LARGE SCALE GENOMIC DNA]</scope>
    <source>
        <strain evidence="2">26THWARD</strain>
    </source>
</reference>
<gene>
    <name evidence="2" type="ORF">AYP45_11495</name>
</gene>
<dbReference type="Proteomes" id="UP000189681">
    <property type="component" value="Unassembled WGS sequence"/>
</dbReference>
<sequence>MKQTEPAMIPNPHKPMNTWKHMVAHVCILFLVIALVMVYFTSTGSPQAGLIEVGASAFIFVALFHLIMKYFPSVSKIITSVIVIGFGIALVLVNFHYLKMVKHDASLEQLLVGDLLVKKNSTNHQKKSQLLP</sequence>
<evidence type="ECO:0000256" key="1">
    <source>
        <dbReference type="SAM" id="Phobius"/>
    </source>
</evidence>
<organism evidence="2 3">
    <name type="scientific">Candidatus Brocadia carolinensis</name>
    <dbReference type="NCBI Taxonomy" id="1004156"/>
    <lineage>
        <taxon>Bacteria</taxon>
        <taxon>Pseudomonadati</taxon>
        <taxon>Planctomycetota</taxon>
        <taxon>Candidatus Brocadiia</taxon>
        <taxon>Candidatus Brocadiales</taxon>
        <taxon>Candidatus Brocadiaceae</taxon>
        <taxon>Candidatus Brocadia</taxon>
    </lineage>
</organism>
<keyword evidence="1" id="KW-1133">Transmembrane helix</keyword>
<feature type="transmembrane region" description="Helical" evidence="1">
    <location>
        <begin position="22"/>
        <end position="41"/>
    </location>
</feature>
<name>A0A1V4ASA8_9BACT</name>
<keyword evidence="1" id="KW-0472">Membrane</keyword>
<dbReference type="EMBL" id="AYTS01000106">
    <property type="protein sequence ID" value="OOP56012.1"/>
    <property type="molecule type" value="Genomic_DNA"/>
</dbReference>
<protein>
    <submittedName>
        <fullName evidence="2">Uncharacterized protein</fullName>
    </submittedName>
</protein>
<dbReference type="AlphaFoldDB" id="A0A1V4ASA8"/>
<accession>A0A1V4ASA8</accession>
<evidence type="ECO:0000313" key="3">
    <source>
        <dbReference type="Proteomes" id="UP000189681"/>
    </source>
</evidence>
<dbReference type="STRING" id="1004156.AYP45_11495"/>
<feature type="transmembrane region" description="Helical" evidence="1">
    <location>
        <begin position="77"/>
        <end position="98"/>
    </location>
</feature>